<evidence type="ECO:0000313" key="4">
    <source>
        <dbReference type="Proteomes" id="UP000316079"/>
    </source>
</evidence>
<dbReference type="STRING" id="623744.A0A553NH77"/>
<dbReference type="PANTHER" id="PTHR11949">
    <property type="entry name" value="INTERFERON REGULATORY FACTOR"/>
    <property type="match status" value="1"/>
</dbReference>
<name>A0A553NH77_9TELE</name>
<evidence type="ECO:0000259" key="2">
    <source>
        <dbReference type="SMART" id="SM01243"/>
    </source>
</evidence>
<organism evidence="3 4">
    <name type="scientific">Danionella cerebrum</name>
    <dbReference type="NCBI Taxonomy" id="2873325"/>
    <lineage>
        <taxon>Eukaryota</taxon>
        <taxon>Metazoa</taxon>
        <taxon>Chordata</taxon>
        <taxon>Craniata</taxon>
        <taxon>Vertebrata</taxon>
        <taxon>Euteleostomi</taxon>
        <taxon>Actinopterygii</taxon>
        <taxon>Neopterygii</taxon>
        <taxon>Teleostei</taxon>
        <taxon>Ostariophysi</taxon>
        <taxon>Cypriniformes</taxon>
        <taxon>Danionidae</taxon>
        <taxon>Danioninae</taxon>
        <taxon>Danionella</taxon>
    </lineage>
</organism>
<sequence length="218" mass="24106">TEDIQLDFTVESVALPQNKVSSFTLSASFHITVYYIGQEVLRREIMGNDVRIAYLPPSPLPPSHSSRNSPLFPRVPLPDPPSDISADPSFAPRLKDLKELLPYMAHGVLLGSSPKGVFAQRFSKGRVFWRSPHCTSTGPCKIERAAAPMLLFSREVFNQERLVKETCVISLPWAEAQIEDVKAFKESIAILKNLANQSPTGEVTLSFVEVSVPSVTNL</sequence>
<protein>
    <recommendedName>
        <fullName evidence="2">Interferon regulatory factor-3 domain-containing protein</fullName>
    </recommendedName>
</protein>
<comment type="caution">
    <text evidence="3">The sequence shown here is derived from an EMBL/GenBank/DDBJ whole genome shotgun (WGS) entry which is preliminary data.</text>
</comment>
<evidence type="ECO:0000256" key="1">
    <source>
        <dbReference type="SAM" id="MobiDB-lite"/>
    </source>
</evidence>
<dbReference type="GO" id="GO:0002376">
    <property type="term" value="P:immune system process"/>
    <property type="evidence" value="ECO:0007669"/>
    <property type="project" value="TreeGrafter"/>
</dbReference>
<dbReference type="AlphaFoldDB" id="A0A553NH77"/>
<evidence type="ECO:0000313" key="3">
    <source>
        <dbReference type="EMBL" id="TRY64748.1"/>
    </source>
</evidence>
<dbReference type="SMART" id="SM01243">
    <property type="entry name" value="IRF-3"/>
    <property type="match status" value="1"/>
</dbReference>
<dbReference type="InterPro" id="IPR017855">
    <property type="entry name" value="SMAD-like_dom_sf"/>
</dbReference>
<dbReference type="GO" id="GO:0000981">
    <property type="term" value="F:DNA-binding transcription factor activity, RNA polymerase II-specific"/>
    <property type="evidence" value="ECO:0007669"/>
    <property type="project" value="TreeGrafter"/>
</dbReference>
<dbReference type="Proteomes" id="UP000316079">
    <property type="component" value="Unassembled WGS sequence"/>
</dbReference>
<dbReference type="GO" id="GO:0000978">
    <property type="term" value="F:RNA polymerase II cis-regulatory region sequence-specific DNA binding"/>
    <property type="evidence" value="ECO:0007669"/>
    <property type="project" value="TreeGrafter"/>
</dbReference>
<dbReference type="InterPro" id="IPR008984">
    <property type="entry name" value="SMAD_FHA_dom_sf"/>
</dbReference>
<reference evidence="3 4" key="1">
    <citation type="journal article" date="2019" name="Sci. Data">
        <title>Hybrid genome assembly and annotation of Danionella translucida.</title>
        <authorList>
            <person name="Kadobianskyi M."/>
            <person name="Schulze L."/>
            <person name="Schuelke M."/>
            <person name="Judkewitz B."/>
        </authorList>
    </citation>
    <scope>NUCLEOTIDE SEQUENCE [LARGE SCALE GENOMIC DNA]</scope>
    <source>
        <strain evidence="3 4">Bolton</strain>
    </source>
</reference>
<keyword evidence="4" id="KW-1185">Reference proteome</keyword>
<feature type="compositionally biased region" description="Low complexity" evidence="1">
    <location>
        <begin position="63"/>
        <end position="72"/>
    </location>
</feature>
<dbReference type="EMBL" id="SRMA01026971">
    <property type="protein sequence ID" value="TRY64748.1"/>
    <property type="molecule type" value="Genomic_DNA"/>
</dbReference>
<dbReference type="Gene3D" id="2.60.200.10">
    <property type="match status" value="1"/>
</dbReference>
<feature type="region of interest" description="Disordered" evidence="1">
    <location>
        <begin position="59"/>
        <end position="78"/>
    </location>
</feature>
<feature type="non-terminal residue" evidence="3">
    <location>
        <position position="1"/>
    </location>
</feature>
<proteinExistence type="predicted"/>
<dbReference type="PANTHER" id="PTHR11949:SF26">
    <property type="entry name" value="INTERFERON REGULATORY FACTOR 9"/>
    <property type="match status" value="1"/>
</dbReference>
<dbReference type="InterPro" id="IPR019471">
    <property type="entry name" value="Interferon_reg_factor-3"/>
</dbReference>
<gene>
    <name evidence="3" type="ORF">DNTS_017799</name>
</gene>
<dbReference type="Pfam" id="PF10401">
    <property type="entry name" value="IRF-3"/>
    <property type="match status" value="1"/>
</dbReference>
<accession>A0A553NH77</accession>
<feature type="domain" description="Interferon regulatory factor-3" evidence="2">
    <location>
        <begin position="26"/>
        <end position="217"/>
    </location>
</feature>
<dbReference type="SUPFAM" id="SSF49879">
    <property type="entry name" value="SMAD/FHA domain"/>
    <property type="match status" value="1"/>
</dbReference>
<dbReference type="GO" id="GO:0005634">
    <property type="term" value="C:nucleus"/>
    <property type="evidence" value="ECO:0007669"/>
    <property type="project" value="TreeGrafter"/>
</dbReference>